<dbReference type="EMBL" id="KZ110594">
    <property type="protein sequence ID" value="OSX63821.1"/>
    <property type="molecule type" value="Genomic_DNA"/>
</dbReference>
<dbReference type="Proteomes" id="UP000194127">
    <property type="component" value="Unassembled WGS sequence"/>
</dbReference>
<name>A0A1X6N5D1_9APHY</name>
<gene>
    <name evidence="2" type="ORF">POSPLADRAFT_1138193</name>
</gene>
<dbReference type="SUPFAM" id="SSF81383">
    <property type="entry name" value="F-box domain"/>
    <property type="match status" value="1"/>
</dbReference>
<dbReference type="InterPro" id="IPR036047">
    <property type="entry name" value="F-box-like_dom_sf"/>
</dbReference>
<dbReference type="GeneID" id="36329825"/>
<organism evidence="2 3">
    <name type="scientific">Postia placenta MAD-698-R-SB12</name>
    <dbReference type="NCBI Taxonomy" id="670580"/>
    <lineage>
        <taxon>Eukaryota</taxon>
        <taxon>Fungi</taxon>
        <taxon>Dikarya</taxon>
        <taxon>Basidiomycota</taxon>
        <taxon>Agaricomycotina</taxon>
        <taxon>Agaricomycetes</taxon>
        <taxon>Polyporales</taxon>
        <taxon>Adustoporiaceae</taxon>
        <taxon>Rhodonia</taxon>
    </lineage>
</organism>
<dbReference type="OrthoDB" id="2749514at2759"/>
<keyword evidence="3" id="KW-1185">Reference proteome</keyword>
<evidence type="ECO:0000313" key="3">
    <source>
        <dbReference type="Proteomes" id="UP000194127"/>
    </source>
</evidence>
<dbReference type="InterPro" id="IPR001810">
    <property type="entry name" value="F-box_dom"/>
</dbReference>
<accession>A0A1X6N5D1</accession>
<proteinExistence type="predicted"/>
<dbReference type="AlphaFoldDB" id="A0A1X6N5D1"/>
<reference evidence="2 3" key="1">
    <citation type="submission" date="2017-04" db="EMBL/GenBank/DDBJ databases">
        <title>Genome Sequence of the Model Brown-Rot Fungus Postia placenta SB12.</title>
        <authorList>
            <consortium name="DOE Joint Genome Institute"/>
            <person name="Gaskell J."/>
            <person name="Kersten P."/>
            <person name="Larrondo L.F."/>
            <person name="Canessa P."/>
            <person name="Martinez D."/>
            <person name="Hibbett D."/>
            <person name="Schmoll M."/>
            <person name="Kubicek C.P."/>
            <person name="Martinez A.T."/>
            <person name="Yadav J."/>
            <person name="Master E."/>
            <person name="Magnuson J.K."/>
            <person name="James T."/>
            <person name="Yaver D."/>
            <person name="Berka R."/>
            <person name="Labutti K."/>
            <person name="Lipzen A."/>
            <person name="Aerts A."/>
            <person name="Barry K."/>
            <person name="Henrissat B."/>
            <person name="Blanchette R."/>
            <person name="Grigoriev I."/>
            <person name="Cullen D."/>
        </authorList>
    </citation>
    <scope>NUCLEOTIDE SEQUENCE [LARGE SCALE GENOMIC DNA]</scope>
    <source>
        <strain evidence="2 3">MAD-698-R-SB12</strain>
    </source>
</reference>
<sequence>MATDAGRRLPRLPTEVCDMIIDCLSTDIKTLRNCALVCRAWHHRTVLWYGRLDMTFRTLWDVIDLTQTVSARWWGPETVTVYGDVLSEALTLSHLGMLAGTVMDRWRRVRRLCVRDGQWGMAEAHLPLLKPLSVAFGASIATLTLDRVVLASAAIFANIFAALRCVSWASCRDVVFEDDTLQPFAIPDLRASATKVPVLKLYISGVAPSLAVIAYALRAVDITTRADAIDIAWDVLDFEDEPTPQAALAERTSTAIILQAADVSLRALNISIPHQDDRVLSLAAHDRLERLIINVSLLSPQADGAWVVRALESITSPVLHSINLNFDMSARSVGVHYSLERSLFPVLDTVLADTLAPRTLLDNVEVKVGHPDHTDEEGLGPPRGLGGCFPKLEKRKIISGPMSQSDELTGGLTDVVPPQASTIEPAVFWSNASLLPSPVNNQSHNKLSLQFSSRMPAEMTAQPLGSKSPQILSSVEVYKFSNDGRDYGNVTDKCQQALGGKYGGPSCVVKLIVDIAVGAGSSPGRFQDHNDLKTAASCLADLLEKAVNLHTIHLGSFGALLSVEPRIAPAILALPSLRSFSISWLSDGTLARRFLSLMHHKLDKLHIQALWTDEKVNVYDVIGSIRNMEIDTLELEDIQGEPPRGHSTTLGFSLPSVRELTFRKCRVSMAMLASAFPSLKVLRVAGLKLPYRDDYWVSLDDADAGSWTSLDHAEGPSWFFEKWSPTFPIRCVLLTDRFACTGRSPMSDPQIVRQNTLRLVKRKCPEVLTFPILVNSAPAPSGSPTPDSLRFDNSNAYLGQADFWQSFFASASRLRVLKLVLYVPRKTKDLMAVLKPYMRLLSDDLGGLRDLVFVRLAVVYHVDPASKLPIPMTSEQEDMLASTLLGGKSIRVASLSFSTWQDMAGTKRLVPVRSAAWRRDNRQVVDRLEPSTVEHEEEIYKRIIAPNSNYSTDL</sequence>
<protein>
    <recommendedName>
        <fullName evidence="1">F-box domain-containing protein</fullName>
    </recommendedName>
</protein>
<feature type="domain" description="F-box" evidence="1">
    <location>
        <begin position="10"/>
        <end position="45"/>
    </location>
</feature>
<evidence type="ECO:0000313" key="2">
    <source>
        <dbReference type="EMBL" id="OSX63821.1"/>
    </source>
</evidence>
<dbReference type="RefSeq" id="XP_024340615.1">
    <property type="nucleotide sequence ID" value="XM_024484876.1"/>
</dbReference>
<dbReference type="Pfam" id="PF12937">
    <property type="entry name" value="F-box-like"/>
    <property type="match status" value="1"/>
</dbReference>
<evidence type="ECO:0000259" key="1">
    <source>
        <dbReference type="Pfam" id="PF12937"/>
    </source>
</evidence>